<proteinExistence type="predicted"/>
<name>A0ABN6S7H3_9BIFI</name>
<reference evidence="1 2" key="1">
    <citation type="journal article" date="2023" name="Microbiol. Spectr.">
        <title>Symbiosis of Carpenter Bees with Uncharacterized Lactic Acid Bacteria Showing NAD Auxotrophy.</title>
        <authorList>
            <person name="Kawasaki S."/>
            <person name="Ozawa K."/>
            <person name="Mori T."/>
            <person name="Yamamoto A."/>
            <person name="Ito M."/>
            <person name="Ohkuma M."/>
            <person name="Sakamoto M."/>
            <person name="Matsutani M."/>
        </authorList>
    </citation>
    <scope>NUCLEOTIDE SEQUENCE [LARGE SCALE GENOMIC DNA]</scope>
    <source>
        <strain evidence="1 2">Kim37-2</strain>
    </source>
</reference>
<evidence type="ECO:0000313" key="1">
    <source>
        <dbReference type="EMBL" id="BDR52170.1"/>
    </source>
</evidence>
<dbReference type="EMBL" id="AP026798">
    <property type="protein sequence ID" value="BDR52170.1"/>
    <property type="molecule type" value="Genomic_DNA"/>
</dbReference>
<organism evidence="1 2">
    <name type="scientific">Bombiscardovia nodaiensis</name>
    <dbReference type="NCBI Taxonomy" id="2932181"/>
    <lineage>
        <taxon>Bacteria</taxon>
        <taxon>Bacillati</taxon>
        <taxon>Actinomycetota</taxon>
        <taxon>Actinomycetes</taxon>
        <taxon>Bifidobacteriales</taxon>
        <taxon>Bifidobacteriaceae</taxon>
        <taxon>Bombiscardovia</taxon>
    </lineage>
</organism>
<keyword evidence="2" id="KW-1185">Reference proteome</keyword>
<dbReference type="Proteomes" id="UP001321766">
    <property type="component" value="Chromosome"/>
</dbReference>
<sequence length="226" mass="26120">MDGKQRELLSQISSDRILFSCEGVAESVIVELLVKNDLLVFNKDRIITDLDNDDACYTLARKASKIPQSMLTRQEKEEGAEEDITVLCVQDQPHHLPLQFRSPFNEWVQSLNITTNPEIEMLVVYAENRLQEYESWKRRRRGNAGAKLKPSLYCKEVLALEDARFKHIKNRNILEEYWGNSDRLLYAIDQFRQHCPTKGRADFMLADLVDPKAPIQAEPGWLEGGR</sequence>
<accession>A0ABN6S7H3</accession>
<gene>
    <name evidence="1" type="ORF">KIM372_00770</name>
</gene>
<evidence type="ECO:0000313" key="2">
    <source>
        <dbReference type="Proteomes" id="UP001321766"/>
    </source>
</evidence>
<protein>
    <submittedName>
        <fullName evidence="1">Uncharacterized protein</fullName>
    </submittedName>
</protein>